<name>A0AAD4T5W5_9MAGN</name>
<feature type="active site" evidence="8">
    <location>
        <position position="242"/>
    </location>
</feature>
<reference evidence="11" key="1">
    <citation type="submission" date="2022-04" db="EMBL/GenBank/DDBJ databases">
        <title>A functionally conserved STORR gene fusion in Papaver species that diverged 16.8 million years ago.</title>
        <authorList>
            <person name="Catania T."/>
        </authorList>
    </citation>
    <scope>NUCLEOTIDE SEQUENCE</scope>
    <source>
        <strain evidence="11">S-188037</strain>
    </source>
</reference>
<evidence type="ECO:0008006" key="13">
    <source>
        <dbReference type="Google" id="ProtNLM"/>
    </source>
</evidence>
<evidence type="ECO:0000256" key="3">
    <source>
        <dbReference type="ARBA" id="ARBA00022512"/>
    </source>
</evidence>
<evidence type="ECO:0000313" key="12">
    <source>
        <dbReference type="Proteomes" id="UP001202328"/>
    </source>
</evidence>
<keyword evidence="7" id="KW-0961">Cell wall biogenesis/degradation</keyword>
<evidence type="ECO:0000256" key="7">
    <source>
        <dbReference type="ARBA" id="ARBA00023316"/>
    </source>
</evidence>
<proteinExistence type="inferred from homology"/>
<protein>
    <recommendedName>
        <fullName evidence="13">Polygalacturonase</fullName>
    </recommendedName>
</protein>
<comment type="subcellular location">
    <subcellularLocation>
        <location evidence="1">Secreted</location>
        <location evidence="1">Cell wall</location>
    </subcellularLocation>
</comment>
<dbReference type="InterPro" id="IPR000743">
    <property type="entry name" value="Glyco_hydro_28"/>
</dbReference>
<dbReference type="FunFam" id="2.160.20.10:FF:000004">
    <property type="entry name" value="Pectin lyase-like superfamily protein"/>
    <property type="match status" value="1"/>
</dbReference>
<dbReference type="Proteomes" id="UP001202328">
    <property type="component" value="Unassembled WGS sequence"/>
</dbReference>
<keyword evidence="6 9" id="KW-0326">Glycosidase</keyword>
<feature type="signal peptide" evidence="10">
    <location>
        <begin position="1"/>
        <end position="25"/>
    </location>
</feature>
<dbReference type="InterPro" id="IPR011050">
    <property type="entry name" value="Pectin_lyase_fold/virulence"/>
</dbReference>
<sequence length="413" mass="43508">MSKIIILFSLELVVFLTIFPICANAVIYNVQNFGAKPNNGTDSTKAFLQAWSLACSSTAPAMMFIPHGTYLVNTIAFSGPCKSARVTVRIDGTIQSPPSSYWEIGNYGNWILFQGINGLTINGGILDARGSPFWICRRASAYCPQGATSLSFNNVKNGIVSGIVSIDSQKAHMAINGCKSMKIRKVTLIAPAQSPNTDGIDIQSSTGIKILDSNIRTGDDCIAIGPGTKSLLVQRVACGPGHGISIGSLARSPNEAGVEGITVKDVTFTGSDNGLRIKTWPKPSDGFVKNVLYQNIVMNNVRNPIIIDQIYCPGTKGCSDQNSGLKISGVTYLNVTGTSATPISISFHCSATTPCDGIKLNNVNLTYLKQPAKSFCFSALGTSSAGQLGTSLSVGQLGTSLSVGQQPTPGSCF</sequence>
<dbReference type="InterPro" id="IPR012334">
    <property type="entry name" value="Pectin_lyas_fold"/>
</dbReference>
<dbReference type="PANTHER" id="PTHR31375">
    <property type="match status" value="1"/>
</dbReference>
<comment type="caution">
    <text evidence="11">The sequence shown here is derived from an EMBL/GenBank/DDBJ whole genome shotgun (WGS) entry which is preliminary data.</text>
</comment>
<dbReference type="InterPro" id="IPR006626">
    <property type="entry name" value="PbH1"/>
</dbReference>
<evidence type="ECO:0000256" key="4">
    <source>
        <dbReference type="ARBA" id="ARBA00022525"/>
    </source>
</evidence>
<evidence type="ECO:0000256" key="2">
    <source>
        <dbReference type="ARBA" id="ARBA00008834"/>
    </source>
</evidence>
<feature type="chain" id="PRO_5042255101" description="Polygalacturonase" evidence="10">
    <location>
        <begin position="26"/>
        <end position="413"/>
    </location>
</feature>
<dbReference type="PROSITE" id="PS00502">
    <property type="entry name" value="POLYGALACTURONASE"/>
    <property type="match status" value="1"/>
</dbReference>
<dbReference type="GO" id="GO:0071555">
    <property type="term" value="P:cell wall organization"/>
    <property type="evidence" value="ECO:0007669"/>
    <property type="project" value="UniProtKB-KW"/>
</dbReference>
<evidence type="ECO:0000256" key="8">
    <source>
        <dbReference type="PROSITE-ProRule" id="PRU10052"/>
    </source>
</evidence>
<comment type="similarity">
    <text evidence="2 9">Belongs to the glycosyl hydrolase 28 family.</text>
</comment>
<dbReference type="EMBL" id="JAJJMB010004586">
    <property type="protein sequence ID" value="KAI3942649.1"/>
    <property type="molecule type" value="Genomic_DNA"/>
</dbReference>
<evidence type="ECO:0000256" key="9">
    <source>
        <dbReference type="RuleBase" id="RU361169"/>
    </source>
</evidence>
<keyword evidence="3" id="KW-0134">Cell wall</keyword>
<gene>
    <name evidence="11" type="ORF">MKW98_014236</name>
</gene>
<dbReference type="GO" id="GO:0004650">
    <property type="term" value="F:polygalacturonase activity"/>
    <property type="evidence" value="ECO:0007669"/>
    <property type="project" value="InterPro"/>
</dbReference>
<keyword evidence="4" id="KW-0964">Secreted</keyword>
<dbReference type="SMART" id="SM00710">
    <property type="entry name" value="PbH1"/>
    <property type="match status" value="5"/>
</dbReference>
<evidence type="ECO:0000256" key="1">
    <source>
        <dbReference type="ARBA" id="ARBA00004191"/>
    </source>
</evidence>
<keyword evidence="5 9" id="KW-0378">Hydrolase</keyword>
<organism evidence="11 12">
    <name type="scientific">Papaver atlanticum</name>
    <dbReference type="NCBI Taxonomy" id="357466"/>
    <lineage>
        <taxon>Eukaryota</taxon>
        <taxon>Viridiplantae</taxon>
        <taxon>Streptophyta</taxon>
        <taxon>Embryophyta</taxon>
        <taxon>Tracheophyta</taxon>
        <taxon>Spermatophyta</taxon>
        <taxon>Magnoliopsida</taxon>
        <taxon>Ranunculales</taxon>
        <taxon>Papaveraceae</taxon>
        <taxon>Papaveroideae</taxon>
        <taxon>Papaver</taxon>
    </lineage>
</organism>
<keyword evidence="10" id="KW-0732">Signal</keyword>
<evidence type="ECO:0000256" key="10">
    <source>
        <dbReference type="SAM" id="SignalP"/>
    </source>
</evidence>
<accession>A0AAD4T5W5</accession>
<evidence type="ECO:0000256" key="6">
    <source>
        <dbReference type="ARBA" id="ARBA00023295"/>
    </source>
</evidence>
<dbReference type="Gene3D" id="2.160.20.10">
    <property type="entry name" value="Single-stranded right-handed beta-helix, Pectin lyase-like"/>
    <property type="match status" value="1"/>
</dbReference>
<evidence type="ECO:0000313" key="11">
    <source>
        <dbReference type="EMBL" id="KAI3942649.1"/>
    </source>
</evidence>
<keyword evidence="12" id="KW-1185">Reference proteome</keyword>
<dbReference type="GO" id="GO:0005975">
    <property type="term" value="P:carbohydrate metabolic process"/>
    <property type="evidence" value="ECO:0007669"/>
    <property type="project" value="InterPro"/>
</dbReference>
<dbReference type="Pfam" id="PF00295">
    <property type="entry name" value="Glyco_hydro_28"/>
    <property type="match status" value="1"/>
</dbReference>
<evidence type="ECO:0000256" key="5">
    <source>
        <dbReference type="ARBA" id="ARBA00022801"/>
    </source>
</evidence>
<dbReference type="AlphaFoldDB" id="A0AAD4T5W5"/>
<dbReference type="SUPFAM" id="SSF51126">
    <property type="entry name" value="Pectin lyase-like"/>
    <property type="match status" value="1"/>
</dbReference>